<protein>
    <recommendedName>
        <fullName evidence="3">Helitron helicase-like domain-containing protein</fullName>
    </recommendedName>
</protein>
<dbReference type="EMBL" id="LLXI01004996">
    <property type="protein sequence ID" value="PKY61152.1"/>
    <property type="molecule type" value="Genomic_DNA"/>
</dbReference>
<gene>
    <name evidence="1" type="ORF">RhiirA4_284947</name>
</gene>
<evidence type="ECO:0008006" key="3">
    <source>
        <dbReference type="Google" id="ProtNLM"/>
    </source>
</evidence>
<dbReference type="AlphaFoldDB" id="A0A2I1HQK8"/>
<organism evidence="1 2">
    <name type="scientific">Rhizophagus irregularis</name>
    <dbReference type="NCBI Taxonomy" id="588596"/>
    <lineage>
        <taxon>Eukaryota</taxon>
        <taxon>Fungi</taxon>
        <taxon>Fungi incertae sedis</taxon>
        <taxon>Mucoromycota</taxon>
        <taxon>Glomeromycotina</taxon>
        <taxon>Glomeromycetes</taxon>
        <taxon>Glomerales</taxon>
        <taxon>Glomeraceae</taxon>
        <taxon>Rhizophagus</taxon>
    </lineage>
</organism>
<feature type="non-terminal residue" evidence="1">
    <location>
        <position position="1"/>
    </location>
</feature>
<evidence type="ECO:0000313" key="1">
    <source>
        <dbReference type="EMBL" id="PKY61152.1"/>
    </source>
</evidence>
<proteinExistence type="predicted"/>
<evidence type="ECO:0000313" key="2">
    <source>
        <dbReference type="Proteomes" id="UP000234323"/>
    </source>
</evidence>
<comment type="caution">
    <text evidence="1">The sequence shown here is derived from an EMBL/GenBank/DDBJ whole genome shotgun (WGS) entry which is preliminary data.</text>
</comment>
<dbReference type="Proteomes" id="UP000234323">
    <property type="component" value="Unassembled WGS sequence"/>
</dbReference>
<reference evidence="1 2" key="1">
    <citation type="submission" date="2015-10" db="EMBL/GenBank/DDBJ databases">
        <title>Genome analyses suggest a sexual origin of heterokaryosis in a supposedly ancient asexual fungus.</title>
        <authorList>
            <person name="Ropars J."/>
            <person name="Sedzielewska K."/>
            <person name="Noel J."/>
            <person name="Charron P."/>
            <person name="Farinelli L."/>
            <person name="Marton T."/>
            <person name="Kruger M."/>
            <person name="Pelin A."/>
            <person name="Brachmann A."/>
            <person name="Corradi N."/>
        </authorList>
    </citation>
    <scope>NUCLEOTIDE SEQUENCE [LARGE SCALE GENOMIC DNA]</scope>
    <source>
        <strain evidence="1 2">A4</strain>
    </source>
</reference>
<sequence length="59" mass="6742">GIPYHSFKEACIALGLLQNDEEWNQCLKEAGQIQSEAQLHSLFATILLFCKPVRPEILW</sequence>
<name>A0A2I1HQK8_9GLOM</name>
<keyword evidence="2" id="KW-1185">Reference proteome</keyword>
<accession>A0A2I1HQK8</accession>
<feature type="non-terminal residue" evidence="1">
    <location>
        <position position="59"/>
    </location>
</feature>